<accession>A0ABV4DPB5</accession>
<dbReference type="PROSITE" id="PS50893">
    <property type="entry name" value="ABC_TRANSPORTER_2"/>
    <property type="match status" value="2"/>
</dbReference>
<gene>
    <name evidence="10" type="ORF">AALT52_05340</name>
</gene>
<evidence type="ECO:0000256" key="4">
    <source>
        <dbReference type="ARBA" id="ARBA00022475"/>
    </source>
</evidence>
<evidence type="ECO:0000313" key="10">
    <source>
        <dbReference type="EMBL" id="MEY8662310.1"/>
    </source>
</evidence>
<evidence type="ECO:0000256" key="3">
    <source>
        <dbReference type="ARBA" id="ARBA00022448"/>
    </source>
</evidence>
<protein>
    <submittedName>
        <fullName evidence="10">ABC transporter ATP-binding protein</fullName>
    </submittedName>
</protein>
<dbReference type="PANTHER" id="PTHR43553:SF27">
    <property type="entry name" value="ENERGY-COUPLING FACTOR TRANSPORTER ATP-BINDING PROTEIN ECFA2"/>
    <property type="match status" value="1"/>
</dbReference>
<evidence type="ECO:0000256" key="2">
    <source>
        <dbReference type="ARBA" id="ARBA00005417"/>
    </source>
</evidence>
<keyword evidence="6 10" id="KW-0067">ATP-binding</keyword>
<dbReference type="GO" id="GO:0005524">
    <property type="term" value="F:ATP binding"/>
    <property type="evidence" value="ECO:0007669"/>
    <property type="project" value="UniProtKB-KW"/>
</dbReference>
<dbReference type="InterPro" id="IPR003439">
    <property type="entry name" value="ABC_transporter-like_ATP-bd"/>
</dbReference>
<dbReference type="RefSeq" id="WP_369941756.1">
    <property type="nucleotide sequence ID" value="NZ_JBCLUF010000015.1"/>
</dbReference>
<evidence type="ECO:0000256" key="1">
    <source>
        <dbReference type="ARBA" id="ARBA00004202"/>
    </source>
</evidence>
<comment type="caution">
    <text evidence="10">The sequence shown here is derived from an EMBL/GenBank/DDBJ whole genome shotgun (WGS) entry which is preliminary data.</text>
</comment>
<dbReference type="InterPro" id="IPR017871">
    <property type="entry name" value="ABC_transporter-like_CS"/>
</dbReference>
<evidence type="ECO:0000256" key="5">
    <source>
        <dbReference type="ARBA" id="ARBA00022741"/>
    </source>
</evidence>
<dbReference type="Pfam" id="PF00005">
    <property type="entry name" value="ABC_tran"/>
    <property type="match status" value="2"/>
</dbReference>
<dbReference type="InterPro" id="IPR027417">
    <property type="entry name" value="P-loop_NTPase"/>
</dbReference>
<name>A0ABV4DPB5_9LACO</name>
<dbReference type="EMBL" id="JBCLUF010000015">
    <property type="protein sequence ID" value="MEY8662310.1"/>
    <property type="molecule type" value="Genomic_DNA"/>
</dbReference>
<dbReference type="CDD" id="cd03225">
    <property type="entry name" value="ABC_cobalt_CbiO_domain1"/>
    <property type="match status" value="2"/>
</dbReference>
<keyword evidence="8" id="KW-0472">Membrane</keyword>
<sequence>MATLTVKDLTFSYKHAPQALFNDLSFTLHPQTTYLFHSPSGSGKSTLFKLLCGLDLSEKGTLQSGQILIDETPLTQLGFKDRSQKISLLFQDPARRFALKTLTEQLTFIFENLATPPRLIPQKITKLLTELELIPIKDQPLNTLSGGQQQQAALACALALDSEIILLDEPFANVDFKSQQSLLKILIRLKQTTSKTLVIAEHDPSNYGDFFDETYQLVNGKIAPLALEFTPGPLAPLPHRVLQNGELSWHDLQLTRAKKELLKTSTFTLPKGQLGLLSGPNGAGKSSLFYALSRLISFSGTLLYKGRPATKVKRSKWPQVVGLMLQDAPEQFVCPLVKEELALAQKNSLHKDYWTTTKVTAASQALGLTELLDHSVYQLSGGQQKKLQLLSVLITSQPILLLDEPFANLDQASLATCLTLLTQSCQVLKTSILLISHQRSLLKEFCDYELVLTDKHLELVGDLVK</sequence>
<evidence type="ECO:0000259" key="9">
    <source>
        <dbReference type="PROSITE" id="PS50893"/>
    </source>
</evidence>
<dbReference type="InterPro" id="IPR015856">
    <property type="entry name" value="ABC_transpr_CbiO/EcfA_su"/>
</dbReference>
<dbReference type="InterPro" id="IPR003593">
    <property type="entry name" value="AAA+_ATPase"/>
</dbReference>
<dbReference type="PANTHER" id="PTHR43553">
    <property type="entry name" value="HEAVY METAL TRANSPORTER"/>
    <property type="match status" value="1"/>
</dbReference>
<proteinExistence type="inferred from homology"/>
<keyword evidence="5" id="KW-0547">Nucleotide-binding</keyword>
<organism evidence="10 11">
    <name type="scientific">Ligilactobacillus faecis</name>
    <dbReference type="NCBI Taxonomy" id="762833"/>
    <lineage>
        <taxon>Bacteria</taxon>
        <taxon>Bacillati</taxon>
        <taxon>Bacillota</taxon>
        <taxon>Bacilli</taxon>
        <taxon>Lactobacillales</taxon>
        <taxon>Lactobacillaceae</taxon>
        <taxon>Ligilactobacillus</taxon>
    </lineage>
</organism>
<evidence type="ECO:0000313" key="11">
    <source>
        <dbReference type="Proteomes" id="UP001565236"/>
    </source>
</evidence>
<dbReference type="SUPFAM" id="SSF52540">
    <property type="entry name" value="P-loop containing nucleoside triphosphate hydrolases"/>
    <property type="match status" value="2"/>
</dbReference>
<evidence type="ECO:0000256" key="7">
    <source>
        <dbReference type="ARBA" id="ARBA00022967"/>
    </source>
</evidence>
<dbReference type="Gene3D" id="3.40.50.300">
    <property type="entry name" value="P-loop containing nucleotide triphosphate hydrolases"/>
    <property type="match status" value="2"/>
</dbReference>
<reference evidence="10 11" key="1">
    <citation type="submission" date="2024-03" db="EMBL/GenBank/DDBJ databases">
        <title>Mouse gut bacterial collection (mGBC) of GemPharmatech.</title>
        <authorList>
            <person name="He Y."/>
            <person name="Dong L."/>
            <person name="Wu D."/>
            <person name="Gao X."/>
            <person name="Lin Z."/>
        </authorList>
    </citation>
    <scope>NUCLEOTIDE SEQUENCE [LARGE SCALE GENOMIC DNA]</scope>
    <source>
        <strain evidence="10 11">15-30</strain>
    </source>
</reference>
<keyword evidence="11" id="KW-1185">Reference proteome</keyword>
<dbReference type="PROSITE" id="PS00211">
    <property type="entry name" value="ABC_TRANSPORTER_1"/>
    <property type="match status" value="1"/>
</dbReference>
<dbReference type="SMART" id="SM00382">
    <property type="entry name" value="AAA"/>
    <property type="match status" value="2"/>
</dbReference>
<feature type="domain" description="ABC transporter" evidence="9">
    <location>
        <begin position="247"/>
        <end position="464"/>
    </location>
</feature>
<keyword evidence="7" id="KW-1278">Translocase</keyword>
<keyword evidence="3" id="KW-0813">Transport</keyword>
<keyword evidence="4" id="KW-1003">Cell membrane</keyword>
<evidence type="ECO:0000256" key="8">
    <source>
        <dbReference type="ARBA" id="ARBA00023136"/>
    </source>
</evidence>
<feature type="domain" description="ABC transporter" evidence="9">
    <location>
        <begin position="4"/>
        <end position="244"/>
    </location>
</feature>
<comment type="subcellular location">
    <subcellularLocation>
        <location evidence="1">Cell membrane</location>
        <topology evidence="1">Peripheral membrane protein</topology>
    </subcellularLocation>
</comment>
<evidence type="ECO:0000256" key="6">
    <source>
        <dbReference type="ARBA" id="ARBA00022840"/>
    </source>
</evidence>
<dbReference type="InterPro" id="IPR050095">
    <property type="entry name" value="ECF_ABC_transporter_ATP-bd"/>
</dbReference>
<comment type="similarity">
    <text evidence="2">Belongs to the ABC transporter superfamily.</text>
</comment>
<dbReference type="Proteomes" id="UP001565236">
    <property type="component" value="Unassembled WGS sequence"/>
</dbReference>